<proteinExistence type="inferred from homology"/>
<evidence type="ECO:0000256" key="2">
    <source>
        <dbReference type="ARBA" id="ARBA00009935"/>
    </source>
</evidence>
<comment type="subunit">
    <text evidence="8">Homodimer.</text>
</comment>
<dbReference type="GO" id="GO:0004853">
    <property type="term" value="F:uroporphyrinogen decarboxylase activity"/>
    <property type="evidence" value="ECO:0007669"/>
    <property type="project" value="UniProtKB-UniRule"/>
</dbReference>
<keyword evidence="5 8" id="KW-0210">Decarboxylase</keyword>
<feature type="binding site" evidence="8">
    <location>
        <position position="321"/>
    </location>
    <ligand>
        <name>substrate</name>
    </ligand>
</feature>
<evidence type="ECO:0000313" key="14">
    <source>
        <dbReference type="Proteomes" id="UP000241639"/>
    </source>
</evidence>
<accession>A0A2T4ZA75</accession>
<keyword evidence="14" id="KW-1185">Reference proteome</keyword>
<evidence type="ECO:0000256" key="7">
    <source>
        <dbReference type="ARBA" id="ARBA00023244"/>
    </source>
</evidence>
<feature type="binding site" evidence="8">
    <location>
        <position position="152"/>
    </location>
    <ligand>
        <name>substrate</name>
    </ligand>
</feature>
<comment type="function">
    <text evidence="8">Catalyzes the decarboxylation of four acetate groups of uroporphyrinogen-III to yield coproporphyrinogen-III.</text>
</comment>
<evidence type="ECO:0000313" key="13">
    <source>
        <dbReference type="EMBL" id="PTM58787.1"/>
    </source>
</evidence>
<dbReference type="SUPFAM" id="SSF51726">
    <property type="entry name" value="UROD/MetE-like"/>
    <property type="match status" value="1"/>
</dbReference>
<evidence type="ECO:0000256" key="8">
    <source>
        <dbReference type="HAMAP-Rule" id="MF_00218"/>
    </source>
</evidence>
<dbReference type="PROSITE" id="PS00907">
    <property type="entry name" value="UROD_2"/>
    <property type="match status" value="1"/>
</dbReference>
<name>A0A2T4ZA75_9BACL</name>
<dbReference type="GO" id="GO:0005829">
    <property type="term" value="C:cytosol"/>
    <property type="evidence" value="ECO:0007669"/>
    <property type="project" value="TreeGrafter"/>
</dbReference>
<feature type="binding site" evidence="8">
    <location>
        <position position="77"/>
    </location>
    <ligand>
        <name>substrate</name>
    </ligand>
</feature>
<dbReference type="EMBL" id="PZZP01000001">
    <property type="protein sequence ID" value="PTM58787.1"/>
    <property type="molecule type" value="Genomic_DNA"/>
</dbReference>
<evidence type="ECO:0000256" key="4">
    <source>
        <dbReference type="ARBA" id="ARBA00022490"/>
    </source>
</evidence>
<dbReference type="NCBIfam" id="TIGR01464">
    <property type="entry name" value="hemE"/>
    <property type="match status" value="1"/>
</dbReference>
<feature type="binding site" evidence="8">
    <location>
        <position position="47"/>
    </location>
    <ligand>
        <name>substrate</name>
    </ligand>
</feature>
<dbReference type="FunFam" id="3.20.20.210:FF:000005">
    <property type="entry name" value="Uroporphyrinogen decarboxylase"/>
    <property type="match status" value="1"/>
</dbReference>
<evidence type="ECO:0000256" key="1">
    <source>
        <dbReference type="ARBA" id="ARBA00004804"/>
    </source>
</evidence>
<protein>
    <recommendedName>
        <fullName evidence="3 8">Uroporphyrinogen decarboxylase</fullName>
        <shortName evidence="8">UPD</shortName>
        <shortName evidence="8">URO-D</shortName>
        <ecNumber evidence="3 8">4.1.1.37</ecNumber>
    </recommendedName>
</protein>
<dbReference type="Pfam" id="PF01208">
    <property type="entry name" value="URO-D"/>
    <property type="match status" value="1"/>
</dbReference>
<dbReference type="InterPro" id="IPR006361">
    <property type="entry name" value="Uroporphyrinogen_deCO2ase_HemE"/>
</dbReference>
<dbReference type="EC" id="4.1.1.37" evidence="3 8"/>
<dbReference type="OrthoDB" id="9806656at2"/>
<dbReference type="PANTHER" id="PTHR21091">
    <property type="entry name" value="METHYLTETRAHYDROFOLATE:HOMOCYSTEINE METHYLTRANSFERASE RELATED"/>
    <property type="match status" value="1"/>
</dbReference>
<gene>
    <name evidence="8" type="primary">hemE</name>
    <name evidence="13" type="ORF">C8J48_1380</name>
</gene>
<dbReference type="Proteomes" id="UP000241639">
    <property type="component" value="Unassembled WGS sequence"/>
</dbReference>
<keyword evidence="4 8" id="KW-0963">Cytoplasm</keyword>
<dbReference type="AlphaFoldDB" id="A0A2T4ZA75"/>
<feature type="domain" description="Uroporphyrinogen decarboxylase (URO-D)" evidence="12">
    <location>
        <begin position="140"/>
        <end position="156"/>
    </location>
</feature>
<feature type="site" description="Transition state stabilizer" evidence="8">
    <location>
        <position position="77"/>
    </location>
</feature>
<comment type="caution">
    <text evidence="13">The sequence shown here is derived from an EMBL/GenBank/DDBJ whole genome shotgun (WGS) entry which is preliminary data.</text>
</comment>
<organism evidence="13 14">
    <name type="scientific">Desmospora activa DSM 45169</name>
    <dbReference type="NCBI Taxonomy" id="1121389"/>
    <lineage>
        <taxon>Bacteria</taxon>
        <taxon>Bacillati</taxon>
        <taxon>Bacillota</taxon>
        <taxon>Bacilli</taxon>
        <taxon>Bacillales</taxon>
        <taxon>Thermoactinomycetaceae</taxon>
        <taxon>Desmospora</taxon>
    </lineage>
</organism>
<dbReference type="InterPro" id="IPR038071">
    <property type="entry name" value="UROD/MetE-like_sf"/>
</dbReference>
<dbReference type="RefSeq" id="WP_107725542.1">
    <property type="nucleotide sequence ID" value="NZ_PZZP01000001.1"/>
</dbReference>
<dbReference type="PROSITE" id="PS00906">
    <property type="entry name" value="UROD_1"/>
    <property type="match status" value="1"/>
</dbReference>
<feature type="binding site" evidence="8">
    <location>
        <position position="207"/>
    </location>
    <ligand>
        <name>substrate</name>
    </ligand>
</feature>
<dbReference type="GO" id="GO:0006782">
    <property type="term" value="P:protoporphyrinogen IX biosynthetic process"/>
    <property type="evidence" value="ECO:0007669"/>
    <property type="project" value="UniProtKB-UniRule"/>
</dbReference>
<evidence type="ECO:0000256" key="3">
    <source>
        <dbReference type="ARBA" id="ARBA00012288"/>
    </source>
</evidence>
<dbReference type="Gene3D" id="3.20.20.210">
    <property type="match status" value="1"/>
</dbReference>
<dbReference type="PANTHER" id="PTHR21091:SF169">
    <property type="entry name" value="UROPORPHYRINOGEN DECARBOXYLASE"/>
    <property type="match status" value="1"/>
</dbReference>
<feature type="binding site" evidence="8">
    <location>
        <begin position="28"/>
        <end position="32"/>
    </location>
    <ligand>
        <name>substrate</name>
    </ligand>
</feature>
<comment type="catalytic activity">
    <reaction evidence="8 9">
        <text>uroporphyrinogen III + 4 H(+) = coproporphyrinogen III + 4 CO2</text>
        <dbReference type="Rhea" id="RHEA:19865"/>
        <dbReference type="ChEBI" id="CHEBI:15378"/>
        <dbReference type="ChEBI" id="CHEBI:16526"/>
        <dbReference type="ChEBI" id="CHEBI:57308"/>
        <dbReference type="ChEBI" id="CHEBI:57309"/>
        <dbReference type="EC" id="4.1.1.37"/>
    </reaction>
</comment>
<dbReference type="HAMAP" id="MF_00218">
    <property type="entry name" value="URO_D"/>
    <property type="match status" value="1"/>
</dbReference>
<evidence type="ECO:0000256" key="9">
    <source>
        <dbReference type="RuleBase" id="RU000554"/>
    </source>
</evidence>
<feature type="domain" description="Uroporphyrinogen decarboxylase (URO-D)" evidence="11">
    <location>
        <begin position="23"/>
        <end position="32"/>
    </location>
</feature>
<keyword evidence="7 8" id="KW-0627">Porphyrin biosynthesis</keyword>
<evidence type="ECO:0000256" key="10">
    <source>
        <dbReference type="RuleBase" id="RU004169"/>
    </source>
</evidence>
<comment type="similarity">
    <text evidence="2 8 10">Belongs to the uroporphyrinogen decarboxylase family.</text>
</comment>
<comment type="pathway">
    <text evidence="1 8 9">Porphyrin-containing compound metabolism; protoporphyrin-IX biosynthesis; coproporphyrinogen-III from 5-aminolevulinate: step 4/4.</text>
</comment>
<evidence type="ECO:0000256" key="5">
    <source>
        <dbReference type="ARBA" id="ARBA00022793"/>
    </source>
</evidence>
<evidence type="ECO:0000259" key="12">
    <source>
        <dbReference type="PROSITE" id="PS00907"/>
    </source>
</evidence>
<dbReference type="CDD" id="cd00717">
    <property type="entry name" value="URO-D"/>
    <property type="match status" value="1"/>
</dbReference>
<dbReference type="UniPathway" id="UPA00251">
    <property type="reaction ID" value="UER00321"/>
</dbReference>
<reference evidence="13 14" key="1">
    <citation type="submission" date="2018-04" db="EMBL/GenBank/DDBJ databases">
        <title>Genomic Encyclopedia of Archaeal and Bacterial Type Strains, Phase II (KMG-II): from individual species to whole genera.</title>
        <authorList>
            <person name="Goeker M."/>
        </authorList>
    </citation>
    <scope>NUCLEOTIDE SEQUENCE [LARGE SCALE GENOMIC DNA]</scope>
    <source>
        <strain evidence="13 14">DSM 45169</strain>
    </source>
</reference>
<evidence type="ECO:0000259" key="11">
    <source>
        <dbReference type="PROSITE" id="PS00906"/>
    </source>
</evidence>
<dbReference type="InterPro" id="IPR000257">
    <property type="entry name" value="Uroporphyrinogen_deCOase"/>
</dbReference>
<sequence length="347" mass="39226">MSQKSFNDTFLRACHQEPVTYTPVWYMRQAGRYQPEYRAIRQKYSFFEMNEIPEVCAEVTRLPVDQLGVDAAILFADIMTPLKPIGVDVDIRSGIGPVISNPIRHVEDVNRLGKLDPESDVPFIMASIRQLRRELTVPLIGFGGAPFTLASYMIEGGPSKNYHQTKGFMYAQPEAWTRLMDKLGDLTISYLQAQVQAGAHAIQIFDSWVGALNEEDYRTYVAPVMQRIFAELKETTDVPTIYFGIGAGHLLEEWNQLPTDVLGLDWRTSIPEARGRGIHKTLQGNLDPSLLLGPWEKIEAKAKEILDQGQAHPGHIFNLGHGTFPEVKVETLQRLTQFIHQYSRKEG</sequence>
<comment type="subcellular location">
    <subcellularLocation>
        <location evidence="8">Cytoplasm</location>
    </subcellularLocation>
</comment>
<evidence type="ECO:0000256" key="6">
    <source>
        <dbReference type="ARBA" id="ARBA00023239"/>
    </source>
</evidence>
<keyword evidence="6 8" id="KW-0456">Lyase</keyword>